<dbReference type="SMART" id="SM00912">
    <property type="entry name" value="Haemagg_act"/>
    <property type="match status" value="1"/>
</dbReference>
<dbReference type="InterPro" id="IPR012334">
    <property type="entry name" value="Pectin_lyas_fold"/>
</dbReference>
<dbReference type="SUPFAM" id="SSF51126">
    <property type="entry name" value="Pectin lyase-like"/>
    <property type="match status" value="1"/>
</dbReference>
<dbReference type="GO" id="GO:0003824">
    <property type="term" value="F:catalytic activity"/>
    <property type="evidence" value="ECO:0007669"/>
    <property type="project" value="UniProtKB-ARBA"/>
</dbReference>
<dbReference type="Pfam" id="PF05594">
    <property type="entry name" value="Fil_haemagg"/>
    <property type="match status" value="8"/>
</dbReference>
<dbReference type="Pfam" id="PF13332">
    <property type="entry name" value="Fil_haemagg_2"/>
    <property type="match status" value="3"/>
</dbReference>
<evidence type="ECO:0000313" key="2">
    <source>
        <dbReference type="EMBL" id="CAB3912396.1"/>
    </source>
</evidence>
<dbReference type="InterPro" id="IPR011050">
    <property type="entry name" value="Pectin_lyase_fold/virulence"/>
</dbReference>
<dbReference type="InterPro" id="IPR008619">
    <property type="entry name" value="Filamentous_hemagglutn_rpt"/>
</dbReference>
<feature type="domain" description="Filamentous haemagglutinin FhaB/tRNA nuclease CdiA-like TPS" evidence="1">
    <location>
        <begin position="77"/>
        <end position="197"/>
    </location>
</feature>
<dbReference type="InterPro" id="IPR010069">
    <property type="entry name" value="CdiA_FHA1_rpt"/>
</dbReference>
<dbReference type="InterPro" id="IPR008638">
    <property type="entry name" value="FhaB/CdiA-like_TPS"/>
</dbReference>
<dbReference type="InterPro" id="IPR025157">
    <property type="entry name" value="Hemagglutinin_rpt"/>
</dbReference>
<dbReference type="Proteomes" id="UP000494203">
    <property type="component" value="Unassembled WGS sequence"/>
</dbReference>
<dbReference type="NCBIfam" id="TIGR01901">
    <property type="entry name" value="adhes_NPXG"/>
    <property type="match status" value="1"/>
</dbReference>
<evidence type="ECO:0000259" key="1">
    <source>
        <dbReference type="SMART" id="SM00912"/>
    </source>
</evidence>
<dbReference type="Gene3D" id="2.160.20.10">
    <property type="entry name" value="Single-stranded right-handed beta-helix, Pectin lyase-like"/>
    <property type="match status" value="1"/>
</dbReference>
<accession>A0A6S7EHC8</accession>
<gene>
    <name evidence="2" type="ORF">LMG26788_04865</name>
</gene>
<evidence type="ECO:0000313" key="3">
    <source>
        <dbReference type="Proteomes" id="UP000494203"/>
    </source>
</evidence>
<dbReference type="RefSeq" id="WP_175141813.1">
    <property type="nucleotide sequence ID" value="NZ_CADIKZ010000018.1"/>
</dbReference>
<dbReference type="EMBL" id="CADIKZ010000018">
    <property type="protein sequence ID" value="CAB3912396.1"/>
    <property type="molecule type" value="Genomic_DNA"/>
</dbReference>
<name>A0A6S7EHC8_9BURK</name>
<dbReference type="NCBIfam" id="TIGR01731">
    <property type="entry name" value="fil_hemag_20aa"/>
    <property type="match status" value="13"/>
</dbReference>
<reference evidence="2 3" key="1">
    <citation type="submission" date="2020-04" db="EMBL/GenBank/DDBJ databases">
        <authorList>
            <person name="De Canck E."/>
        </authorList>
    </citation>
    <scope>NUCLEOTIDE SEQUENCE [LARGE SCALE GENOMIC DNA]</scope>
    <source>
        <strain evidence="2 3">LMG 26788</strain>
    </source>
</reference>
<sequence>MSPLICRGQRDVPAAIKTLALSSFQAFFNRVRMMSKLRSLIVWSVVFTQVWSPVLAQTLPIAVDRSEPGAKPFVGVSNGVPVINIAPPSAGGVSNNRYTQFNVGPSGVVLNNSGGASQTQLAGQVAGNPMLGNRHAGTILNQVTAPNPSQLLGTLEAAGNRANIIVANPAGITCNGCGFLNADRATLTTGTPRVGPDGGIGFDVTGGRLAVEGEGLNGMNLSQLDLIARTLEINAGIWANRLSVTAGASRIDYGSGAVSAQAGDGPAPAVALDTAALGGMYANSIRLIGTEAGVGVNIGGNLAALTGALSVDVNGDVRIQPSGHIQAATDLAVRSAGDVANAGEVAAAGALALDAAGRIANNGAMSSGAGSRFVAGRFDNVGAVTVGLQADGSVRPATLDVQAARIGNAGTLLAGGDALLRGGTLDLSDGQLAASGVLALDATGALVSRGGALYGASVSLHADSLDNTLGKLTSGGVLNGHVVGAIDNGGGTIAGVDTVALGGNVMVNAAGGVVSGRAVAISATRRIDNQDGVIQASDTVRIDSGGTFHNQGGKLLGGDIALQAADIDNRDGVLQAQGPLAVASVGAMRNQGGRVYGGVVGIDAGSLVNTAGKLASAGALDIAIADRLDNTDGTLLAQGRATLGAADMFNERGHVAAERLSLDIRGDLRNQGGSVYGGVADIRAAGVHNARGKILGAGELTLNAGGKIDNVGGTFAAEGVALLRAQEVANANGLIAADALTLQTQGMLDNRAGRIQGDDALVLRASHVDNRDTLADGIASRVADATDTRAADTDPLPVRLGLAGTRIALETDAFDNRAGRIDAGRELDLTAGALDNDGGRLSSQGDARLQVGDLRNAEGELATAGSLALATGTLHNDGKLHAGHDLRITADALTNGATGELIGLRGIDLAISGDLANAGLIDGGYSYIRAGSLRNSGRLYGDRIAIQAPVLLNDADAVIASRGDMDLGAGTLTNREHALLYAAGDLRIGRELDAAGLATGQADTVSNVSATLEAGGDARIAADRIENLNPHFTSEQVQVSHADRKIYYRLENGTELLDGATTWLCDSVTTSCGKDPVFLNDDPDRSLLLPSAKYPESRYGPPFDYVPRVKGKEGRDAPIPPAYFPRPYVCLPNDGPCNYEPAAPRYQAGDPVWRVFGVAEPLPVPVPPQEVRSCGTAPCPLKYGPEGLAALAANEPLYRELDARIRAFNADFNNRLVRNFFYYIVREDVSETRVTSSDPASIVAGGDAIFTGAVFNDKSRIIAGGKLGVNGPAIDNRGAQGERRVERVGVEVHTVTRRRHRHESQASYQDTAGSERLDVPVGAVMDHAVPGDTAHTAPPTRLVLNPPSFAPPSRRPVARIIDIGAPGSQTVRVVTLPPVLPTNRLYQVVASPDAPALVVTDRQFTGSRSAVSSDMLLRRLNQDPGLTLKRLGDGFYEQRQVAEQIMLATGSRFVGDYADNESQYKALLAAGADFAGRFDLTLGTALTEDQMRRLTGDIVWLVETTVTLPDGSRQKVLAPQVYLAVKPGDLRGDGTLIAGRDTHIDVAGDVTNSGTLGARRALVINAGDLRNVVGTLQAGGIDLNARNDIHDLAGLIKGGVITLKAGRDITLSASTRSSASGGVSSTRIDGVSRIDAGTLDIQAGRDLSAQAAVIDATGAARIQAGHDINLTSAETRYAESFRYDSRNRAEMRAATDVGTRIAAGGDLTLIAGNDVNARAADVSAAGGLGVNAQRDINVLAGDSAGYTYNETYFKEKGFLSSKKTHRKSETDWTRGVSSTFGGDTVAMLAGRDMTVLGSNVLGDRDVGIAVGRDLQALAKGETYKDYQYEKVKKSGLGGGGGFSIGYSTQQRTDWMHGASGGYSASTVGSAGGNLGIDAGRNVDVMASNLLAQDGNISVAGSNVAVRAGVGDARQHEYHEVKRSGLTIGVAGGMLGAAQQIQGTLQQAGEAKDSRLAAVKVGQAAYQAVQANRMMEAAKADNASAAQKEAASAQIQISLGASKSVSETRRTQDTAFASSVMAGGNLSLMAAGEKDAAGTGNVSIIGSDLAGRNILLAATDDLILQSQAETSTEVSTSKNSGWKVGVGIGVSDSGSGGGINVFASGFVGSGKAHGNGTTHRETQVSARDNLALISGRDTLLEGAQARADRIRADIGRNLTLASQQDSDRYDAKQKQVNAGGSFSFGSMTGNAYLGASVGKTKSNYDSVVEQTGLYAGAGGYDIHVGKHTQLDGAVVASDADTATNQLSTETLGFRDIHNKAQYKSTTVGINLGMSGAFDKPNKGAALGAGPSGLSFASTSGSETGTTRAAVSAGMLEVRSDKETGRDSTAGLSRDTAGANGSIGKIFDKDKVREQLEFQQAFGQLGMQIAGDVADRLTADDQQLWGEGKPGRMALHAAIAGIGAALGGGDVAGAITGTLAGDAASNLLRDQVNQVVAGLPADARDQVSKVILNVVASAAGGATGGMSGASGASLADMYNRQLHPDEGDWIKKNAKRYAEKEGISIAQAEAELTSQALRQTDSVAAERYIENKNARSFLAEMTGSQGTDFVFFDGRAGATFDNQLLYAGGIKGNADLAQLYELAWQRRQEGLEHRSNLSGSNLALADATRDVANYVNNPEDVAKVAQALRDERAKAEAARDFTLVRVIDDKLTNITLMEQGGVFDLRNLTWEQREALGMALQAGLEGGRLSASQVRAMVAKARVEAVAAGKGSSTLLPIDASKNGTAQTLRNSEVVNKDGTVLVRQNPATGEYEVVNQRWYSGNVTVGGELIESPLRLVFTPTPAVLQTPRVGSVVANALSAEEAAQANDIVAQRGGHFIGAPTSNFAGIDGWLDGVPVQMKIVKGQSMLAIQRNIVGAAKDMGREGYKGDVYIDAVASGIKINEITAFVKPGGPIGNILNEGVVNNINIKTPEGWLVITRSTLKIRQ</sequence>
<organism evidence="2 3">
    <name type="scientific">Achromobacter pulmonis</name>
    <dbReference type="NCBI Taxonomy" id="1389932"/>
    <lineage>
        <taxon>Bacteria</taxon>
        <taxon>Pseudomonadati</taxon>
        <taxon>Pseudomonadota</taxon>
        <taxon>Betaproteobacteria</taxon>
        <taxon>Burkholderiales</taxon>
        <taxon>Alcaligenaceae</taxon>
        <taxon>Achromobacter</taxon>
    </lineage>
</organism>
<dbReference type="Pfam" id="PF05860">
    <property type="entry name" value="TPS"/>
    <property type="match status" value="1"/>
</dbReference>
<protein>
    <recommendedName>
        <fullName evidence="1">Filamentous haemagglutinin FhaB/tRNA nuclease CdiA-like TPS domain-containing protein</fullName>
    </recommendedName>
</protein>
<proteinExistence type="predicted"/>
<keyword evidence="3" id="KW-1185">Reference proteome</keyword>